<comment type="similarity">
    <text evidence="2">Belongs to the histidine acid phosphatase family.</text>
</comment>
<dbReference type="InterPro" id="IPR050645">
    <property type="entry name" value="Histidine_acid_phosphatase"/>
</dbReference>
<evidence type="ECO:0000256" key="3">
    <source>
        <dbReference type="ARBA" id="ARBA00012646"/>
    </source>
</evidence>
<sequence>MALTNFATRNLILLGVLILSGVCSTSGRSLSSYSQCGKGQSTLKAVSMLFRHGDRAPGMAYPLDPYRDYPWPGGYEALSPRGAEQLHASGFIKSSRYSSLLSANCDSEATGAVDLNKMLVLSSAVERCVDSVTNFVNGFVRGEWPSSLINVIPIDEDEMLAAPGKWCPKYIKPIITGPPMDDPEFKKVMDFGSPEGKEFLAYVEKHSGIPVFWSSILLFLADTLTVEQDNNLELPAWTEPVYEPYLKPLSLIVFDGLSSSYYMKIRSSILFANITNRFDNLISGSADQNILVYSAHDANIAGMLHFFGVRDQVPVMPAYGSSLNLELHENSEVENDYEVKLVYFASYDEENPVEINIPNCPAPCPYKQFKLNIQPNIIEEDYNSACAK</sequence>
<dbReference type="OrthoDB" id="7753028at2759"/>
<dbReference type="InterPro" id="IPR033379">
    <property type="entry name" value="Acid_Pase_AS"/>
</dbReference>
<evidence type="ECO:0000313" key="10">
    <source>
        <dbReference type="Proteomes" id="UP000594454"/>
    </source>
</evidence>
<dbReference type="Gene3D" id="3.40.50.1240">
    <property type="entry name" value="Phosphoglycerate mutase-like"/>
    <property type="match status" value="1"/>
</dbReference>
<dbReference type="InterPro" id="IPR000560">
    <property type="entry name" value="His_Pase_clade-2"/>
</dbReference>
<dbReference type="PROSITE" id="PS00616">
    <property type="entry name" value="HIS_ACID_PHOSPHAT_1"/>
    <property type="match status" value="1"/>
</dbReference>
<dbReference type="InParanoid" id="A0A7R8UPZ5"/>
<feature type="chain" id="PRO_5030781535" description="acid phosphatase" evidence="8">
    <location>
        <begin position="28"/>
        <end position="388"/>
    </location>
</feature>
<dbReference type="CDD" id="cd07061">
    <property type="entry name" value="HP_HAP_like"/>
    <property type="match status" value="1"/>
</dbReference>
<organism evidence="9 10">
    <name type="scientific">Hermetia illucens</name>
    <name type="common">Black soldier fly</name>
    <dbReference type="NCBI Taxonomy" id="343691"/>
    <lineage>
        <taxon>Eukaryota</taxon>
        <taxon>Metazoa</taxon>
        <taxon>Ecdysozoa</taxon>
        <taxon>Arthropoda</taxon>
        <taxon>Hexapoda</taxon>
        <taxon>Insecta</taxon>
        <taxon>Pterygota</taxon>
        <taxon>Neoptera</taxon>
        <taxon>Endopterygota</taxon>
        <taxon>Diptera</taxon>
        <taxon>Brachycera</taxon>
        <taxon>Stratiomyomorpha</taxon>
        <taxon>Stratiomyidae</taxon>
        <taxon>Hermetiinae</taxon>
        <taxon>Hermetia</taxon>
    </lineage>
</organism>
<feature type="signal peptide" evidence="8">
    <location>
        <begin position="1"/>
        <end position="27"/>
    </location>
</feature>
<name>A0A7R8UPZ5_HERIL</name>
<dbReference type="Pfam" id="PF00328">
    <property type="entry name" value="His_Phos_2"/>
    <property type="match status" value="1"/>
</dbReference>
<protein>
    <recommendedName>
        <fullName evidence="3">acid phosphatase</fullName>
        <ecNumber evidence="3">3.1.3.2</ecNumber>
    </recommendedName>
</protein>
<evidence type="ECO:0000256" key="1">
    <source>
        <dbReference type="ARBA" id="ARBA00000032"/>
    </source>
</evidence>
<dbReference type="GO" id="GO:0003993">
    <property type="term" value="F:acid phosphatase activity"/>
    <property type="evidence" value="ECO:0007669"/>
    <property type="project" value="UniProtKB-EC"/>
</dbReference>
<accession>A0A7R8UPZ5</accession>
<evidence type="ECO:0000256" key="2">
    <source>
        <dbReference type="ARBA" id="ARBA00005375"/>
    </source>
</evidence>
<dbReference type="InterPro" id="IPR029033">
    <property type="entry name" value="His_PPase_superfam"/>
</dbReference>
<evidence type="ECO:0000256" key="7">
    <source>
        <dbReference type="ARBA" id="ARBA00023180"/>
    </source>
</evidence>
<keyword evidence="10" id="KW-1185">Reference proteome</keyword>
<comment type="catalytic activity">
    <reaction evidence="1">
        <text>a phosphate monoester + H2O = an alcohol + phosphate</text>
        <dbReference type="Rhea" id="RHEA:15017"/>
        <dbReference type="ChEBI" id="CHEBI:15377"/>
        <dbReference type="ChEBI" id="CHEBI:30879"/>
        <dbReference type="ChEBI" id="CHEBI:43474"/>
        <dbReference type="ChEBI" id="CHEBI:67140"/>
        <dbReference type="EC" id="3.1.3.2"/>
    </reaction>
</comment>
<evidence type="ECO:0000256" key="6">
    <source>
        <dbReference type="ARBA" id="ARBA00023157"/>
    </source>
</evidence>
<keyword evidence="6" id="KW-1015">Disulfide bond</keyword>
<evidence type="ECO:0000256" key="5">
    <source>
        <dbReference type="ARBA" id="ARBA00022801"/>
    </source>
</evidence>
<dbReference type="PANTHER" id="PTHR11567:SF211">
    <property type="entry name" value="PROSTATIC ACID PHOSPHATASE"/>
    <property type="match status" value="1"/>
</dbReference>
<dbReference type="EMBL" id="LR899011">
    <property type="protein sequence ID" value="CAD7084876.1"/>
    <property type="molecule type" value="Genomic_DNA"/>
</dbReference>
<dbReference type="PANTHER" id="PTHR11567">
    <property type="entry name" value="ACID PHOSPHATASE-RELATED"/>
    <property type="match status" value="1"/>
</dbReference>
<evidence type="ECO:0000313" key="9">
    <source>
        <dbReference type="EMBL" id="CAD7084876.1"/>
    </source>
</evidence>
<dbReference type="AlphaFoldDB" id="A0A7R8UPZ5"/>
<dbReference type="SUPFAM" id="SSF53254">
    <property type="entry name" value="Phosphoglycerate mutase-like"/>
    <property type="match status" value="1"/>
</dbReference>
<gene>
    <name evidence="9" type="ORF">HERILL_LOCUS7750</name>
</gene>
<keyword evidence="5" id="KW-0378">Hydrolase</keyword>
<reference evidence="9 10" key="1">
    <citation type="submission" date="2020-11" db="EMBL/GenBank/DDBJ databases">
        <authorList>
            <person name="Wallbank WR R."/>
            <person name="Pardo Diaz C."/>
            <person name="Kozak K."/>
            <person name="Martin S."/>
            <person name="Jiggins C."/>
            <person name="Moest M."/>
            <person name="Warren A I."/>
            <person name="Generalovic N T."/>
            <person name="Byers J.R.P. K."/>
            <person name="Montejo-Kovacevich G."/>
            <person name="Yen C E."/>
        </authorList>
    </citation>
    <scope>NUCLEOTIDE SEQUENCE [LARGE SCALE GENOMIC DNA]</scope>
</reference>
<keyword evidence="4 8" id="KW-0732">Signal</keyword>
<dbReference type="EC" id="3.1.3.2" evidence="3"/>
<evidence type="ECO:0000256" key="8">
    <source>
        <dbReference type="SAM" id="SignalP"/>
    </source>
</evidence>
<dbReference type="Proteomes" id="UP000594454">
    <property type="component" value="Chromosome 3"/>
</dbReference>
<evidence type="ECO:0000256" key="4">
    <source>
        <dbReference type="ARBA" id="ARBA00022729"/>
    </source>
</evidence>
<keyword evidence="7" id="KW-0325">Glycoprotein</keyword>
<proteinExistence type="inferred from homology"/>